<evidence type="ECO:0000256" key="7">
    <source>
        <dbReference type="ARBA" id="ARBA00022989"/>
    </source>
</evidence>
<reference evidence="11 12" key="1">
    <citation type="submission" date="2017-01" db="EMBL/GenBank/DDBJ databases">
        <authorList>
            <person name="Mah S.A."/>
            <person name="Swanson W.J."/>
            <person name="Moy G.W."/>
            <person name="Vacquier V.D."/>
        </authorList>
    </citation>
    <scope>NUCLEOTIDE SEQUENCE [LARGE SCALE GENOMIC DNA]</scope>
    <source>
        <strain evidence="11 12">RU36E</strain>
    </source>
</reference>
<dbReference type="AlphaFoldDB" id="A0A1N6N4J0"/>
<evidence type="ECO:0000256" key="3">
    <source>
        <dbReference type="ARBA" id="ARBA00022475"/>
    </source>
</evidence>
<dbReference type="EMBL" id="FTMP01000001">
    <property type="protein sequence ID" value="SIP86985.1"/>
    <property type="molecule type" value="Genomic_DNA"/>
</dbReference>
<keyword evidence="2" id="KW-0813">Transport</keyword>
<keyword evidence="8" id="KW-0472">Membrane</keyword>
<keyword evidence="6" id="KW-0653">Protein transport</keyword>
<keyword evidence="5" id="KW-0812">Transmembrane</keyword>
<evidence type="ECO:0000256" key="2">
    <source>
        <dbReference type="ARBA" id="ARBA00022448"/>
    </source>
</evidence>
<dbReference type="Pfam" id="PF11356">
    <property type="entry name" value="T2SSC"/>
    <property type="match status" value="1"/>
</dbReference>
<gene>
    <name evidence="11" type="ORF">SAMN05878282_1019</name>
</gene>
<dbReference type="Gene3D" id="2.30.30.830">
    <property type="match status" value="1"/>
</dbReference>
<comment type="subcellular location">
    <subcellularLocation>
        <location evidence="1">Cell inner membrane</location>
    </subcellularLocation>
</comment>
<keyword evidence="4" id="KW-0997">Cell inner membrane</keyword>
<proteinExistence type="predicted"/>
<keyword evidence="3" id="KW-1003">Cell membrane</keyword>
<dbReference type="Proteomes" id="UP000185841">
    <property type="component" value="Unassembled WGS sequence"/>
</dbReference>
<sequence length="213" mass="23064">MARFLQHLYHPSSAKAARIASLLIISASVLAVLGWQTSEFAKTVEQQTSMVARPPSPSISPPEKKSLDRSLLALFGSADSNNLEQLSSEPLPESNLDLQISAIFFVTPPEDSSIIIEDGNKTLILKPGDEARPGIVVSRIESSRVTFKRNGKLEQLSFRGFGDGQADQSSLPTAATESSSAQPAEMPQAATQGEQIQPTAYQQFIQRKLAQNK</sequence>
<name>A0A1N6N4J0_AQUAC</name>
<evidence type="ECO:0000313" key="11">
    <source>
        <dbReference type="EMBL" id="SIP86985.1"/>
    </source>
</evidence>
<evidence type="ECO:0000256" key="4">
    <source>
        <dbReference type="ARBA" id="ARBA00022519"/>
    </source>
</evidence>
<evidence type="ECO:0000313" key="12">
    <source>
        <dbReference type="Proteomes" id="UP000185841"/>
    </source>
</evidence>
<evidence type="ECO:0000256" key="8">
    <source>
        <dbReference type="ARBA" id="ARBA00023136"/>
    </source>
</evidence>
<protein>
    <submittedName>
        <fullName evidence="11">Type IV pilus biogenesis</fullName>
    </submittedName>
</protein>
<dbReference type="InterPro" id="IPR024961">
    <property type="entry name" value="T2SS_GspC_N"/>
</dbReference>
<organism evidence="11 12">
    <name type="scientific">Aquipseudomonas alcaligenes</name>
    <name type="common">Pseudomonas alcaligenes</name>
    <dbReference type="NCBI Taxonomy" id="43263"/>
    <lineage>
        <taxon>Bacteria</taxon>
        <taxon>Pseudomonadati</taxon>
        <taxon>Pseudomonadota</taxon>
        <taxon>Gammaproteobacteria</taxon>
        <taxon>Pseudomonadales</taxon>
        <taxon>Pseudomonadaceae</taxon>
        <taxon>Aquipseudomonas</taxon>
    </lineage>
</organism>
<evidence type="ECO:0000256" key="9">
    <source>
        <dbReference type="SAM" id="MobiDB-lite"/>
    </source>
</evidence>
<evidence type="ECO:0000259" key="10">
    <source>
        <dbReference type="Pfam" id="PF11356"/>
    </source>
</evidence>
<evidence type="ECO:0000256" key="6">
    <source>
        <dbReference type="ARBA" id="ARBA00022927"/>
    </source>
</evidence>
<evidence type="ECO:0000256" key="1">
    <source>
        <dbReference type="ARBA" id="ARBA00004533"/>
    </source>
</evidence>
<accession>A0A1N6N4J0</accession>
<dbReference type="GO" id="GO:0005886">
    <property type="term" value="C:plasma membrane"/>
    <property type="evidence" value="ECO:0007669"/>
    <property type="project" value="UniProtKB-SubCell"/>
</dbReference>
<evidence type="ECO:0000256" key="5">
    <source>
        <dbReference type="ARBA" id="ARBA00022692"/>
    </source>
</evidence>
<dbReference type="RefSeq" id="WP_076423366.1">
    <property type="nucleotide sequence ID" value="NZ_FTMP01000001.1"/>
</dbReference>
<dbReference type="GO" id="GO:0015031">
    <property type="term" value="P:protein transport"/>
    <property type="evidence" value="ECO:0007669"/>
    <property type="project" value="UniProtKB-KW"/>
</dbReference>
<feature type="compositionally biased region" description="Polar residues" evidence="9">
    <location>
        <begin position="166"/>
        <end position="182"/>
    </location>
</feature>
<feature type="region of interest" description="Disordered" evidence="9">
    <location>
        <begin position="160"/>
        <end position="197"/>
    </location>
</feature>
<feature type="domain" description="Type II secretion system protein GspC N-terminal" evidence="10">
    <location>
        <begin position="23"/>
        <end position="158"/>
    </location>
</feature>
<keyword evidence="7" id="KW-1133">Transmembrane helix</keyword>